<dbReference type="PANTHER" id="PTHR41791">
    <property type="entry name" value="SSL7039 PROTEIN"/>
    <property type="match status" value="1"/>
</dbReference>
<gene>
    <name evidence="1" type="ORF">BES08_28820</name>
</gene>
<reference evidence="2" key="1">
    <citation type="journal article" date="2017" name="J. Biotechnol.">
        <title>Complete genome sequence of Novosphingobium resinovorum SA1, a versatile xenobiotic-degrading bacterium capable of utilizing sulfanilic acid.</title>
        <authorList>
            <person name="Hegedus B."/>
            <person name="Kos P.B."/>
            <person name="Balint B."/>
            <person name="Maroti G."/>
            <person name="Gan H.M."/>
            <person name="Perei K."/>
            <person name="Rakhely G."/>
        </authorList>
    </citation>
    <scope>NUCLEOTIDE SEQUENCE [LARGE SCALE GENOMIC DNA]</scope>
    <source>
        <strain evidence="2">SA1</strain>
    </source>
</reference>
<dbReference type="EMBL" id="CP017077">
    <property type="protein sequence ID" value="AOR80807.1"/>
    <property type="molecule type" value="Genomic_DNA"/>
</dbReference>
<organism evidence="1 2">
    <name type="scientific">Novosphingobium resinovorum</name>
    <dbReference type="NCBI Taxonomy" id="158500"/>
    <lineage>
        <taxon>Bacteria</taxon>
        <taxon>Pseudomonadati</taxon>
        <taxon>Pseudomonadota</taxon>
        <taxon>Alphaproteobacteria</taxon>
        <taxon>Sphingomonadales</taxon>
        <taxon>Sphingomonadaceae</taxon>
        <taxon>Novosphingobium</taxon>
    </lineage>
</organism>
<dbReference type="KEGG" id="nre:BES08_28820"/>
<dbReference type="NCBIfam" id="TIGR02683">
    <property type="entry name" value="upstrm_HI1419"/>
    <property type="match status" value="1"/>
</dbReference>
<name>A0A1D8AFC7_9SPHN</name>
<dbReference type="InterPro" id="IPR014056">
    <property type="entry name" value="TypeIITA-like_toxin_pred"/>
</dbReference>
<dbReference type="PANTHER" id="PTHR41791:SF1">
    <property type="entry name" value="SSL7039 PROTEIN"/>
    <property type="match status" value="1"/>
</dbReference>
<protein>
    <submittedName>
        <fullName evidence="1">Addiction module antitoxin RelB</fullName>
    </submittedName>
</protein>
<dbReference type="RefSeq" id="WP_069710098.1">
    <property type="nucleotide sequence ID" value="NZ_CP017077.1"/>
</dbReference>
<dbReference type="Proteomes" id="UP000094626">
    <property type="component" value="Plasmid pSA2"/>
</dbReference>
<proteinExistence type="predicted"/>
<dbReference type="OrthoDB" id="5296237at2"/>
<sequence length="109" mass="12225">MEVTQTAVFAQWFHRLRDPKAQSRIAQRIARIEICLMGDVKSVGDGVSEARIDYGLGYRLYFTRRGDELVILLVGGDKSSQQRDIARARQLAAQLRGAPESARPRRAAP</sequence>
<evidence type="ECO:0000313" key="1">
    <source>
        <dbReference type="EMBL" id="AOR80807.1"/>
    </source>
</evidence>
<keyword evidence="2" id="KW-1185">Reference proteome</keyword>
<dbReference type="PIRSF" id="PIRSF028744">
    <property type="entry name" value="Addict_mod_HI1419"/>
    <property type="match status" value="1"/>
</dbReference>
<dbReference type="AlphaFoldDB" id="A0A1D8AFC7"/>
<evidence type="ECO:0000313" key="2">
    <source>
        <dbReference type="Proteomes" id="UP000094626"/>
    </source>
</evidence>
<accession>A0A1D8AFC7</accession>
<geneLocation type="plasmid" evidence="1 2">
    <name>pSA2</name>
</geneLocation>
<keyword evidence="1" id="KW-0614">Plasmid</keyword>